<evidence type="ECO:0000256" key="8">
    <source>
        <dbReference type="ARBA" id="ARBA00022989"/>
    </source>
</evidence>
<evidence type="ECO:0000256" key="10">
    <source>
        <dbReference type="ARBA" id="ARBA00037576"/>
    </source>
</evidence>
<dbReference type="Proteomes" id="UP001527882">
    <property type="component" value="Unassembled WGS sequence"/>
</dbReference>
<organism evidence="15 16">
    <name type="scientific">Paenibacillus gyeongsangnamensis</name>
    <dbReference type="NCBI Taxonomy" id="3388067"/>
    <lineage>
        <taxon>Bacteria</taxon>
        <taxon>Bacillati</taxon>
        <taxon>Bacillota</taxon>
        <taxon>Bacilli</taxon>
        <taxon>Bacillales</taxon>
        <taxon>Paenibacillaceae</taxon>
        <taxon>Paenibacillus</taxon>
    </lineage>
</organism>
<evidence type="ECO:0000256" key="12">
    <source>
        <dbReference type="ARBA" id="ARBA00041756"/>
    </source>
</evidence>
<dbReference type="Pfam" id="PF00109">
    <property type="entry name" value="ketoacyl-synt"/>
    <property type="match status" value="1"/>
</dbReference>
<dbReference type="InterPro" id="IPR020841">
    <property type="entry name" value="PKS_Beta-ketoAc_synthase_dom"/>
</dbReference>
<dbReference type="PANTHER" id="PTHR11712:SF352">
    <property type="entry name" value="3-OXOACYL-[ACYL-CARRIER-PROTEIN] SYNTHASE"/>
    <property type="match status" value="1"/>
</dbReference>
<dbReference type="InterPro" id="IPR016039">
    <property type="entry name" value="Thiolase-like"/>
</dbReference>
<dbReference type="RefSeq" id="WP_269885393.1">
    <property type="nucleotide sequence ID" value="NZ_JAQAGZ010000028.1"/>
</dbReference>
<comment type="caution">
    <text evidence="15">The sequence shown here is derived from an EMBL/GenBank/DDBJ whole genome shotgun (WGS) entry which is preliminary data.</text>
</comment>
<comment type="subcellular location">
    <subcellularLocation>
        <location evidence="1">Cell inner membrane</location>
    </subcellularLocation>
</comment>
<dbReference type="SMART" id="SM00825">
    <property type="entry name" value="PKS_KS"/>
    <property type="match status" value="1"/>
</dbReference>
<dbReference type="Gene3D" id="3.40.47.10">
    <property type="match status" value="1"/>
</dbReference>
<evidence type="ECO:0000256" key="13">
    <source>
        <dbReference type="RuleBase" id="RU003694"/>
    </source>
</evidence>
<keyword evidence="5" id="KW-0997">Cell inner membrane</keyword>
<dbReference type="SUPFAM" id="SSF53901">
    <property type="entry name" value="Thiolase-like"/>
    <property type="match status" value="2"/>
</dbReference>
<gene>
    <name evidence="15" type="ORF">O9H85_31755</name>
</gene>
<keyword evidence="3" id="KW-0536">Nodulation</keyword>
<evidence type="ECO:0000256" key="1">
    <source>
        <dbReference type="ARBA" id="ARBA00004533"/>
    </source>
</evidence>
<comment type="similarity">
    <text evidence="2 13">Belongs to the thiolase-like superfamily. Beta-ketoacyl-ACP synthases family.</text>
</comment>
<evidence type="ECO:0000256" key="6">
    <source>
        <dbReference type="ARBA" id="ARBA00022679"/>
    </source>
</evidence>
<proteinExistence type="inferred from homology"/>
<comment type="function">
    <text evidence="10">Proposed to synthesize NOD factor fatty acyl chain. Involved in the synthesis of a highly unsaturated fatty acid moiety, which forms part of a lipo-oligosaccharide that is responsible for host specificity.</text>
</comment>
<name>A0ABT4QIZ7_9BACL</name>
<dbReference type="InterPro" id="IPR014030">
    <property type="entry name" value="Ketoacyl_synth_N"/>
</dbReference>
<dbReference type="PANTHER" id="PTHR11712">
    <property type="entry name" value="POLYKETIDE SYNTHASE-RELATED"/>
    <property type="match status" value="1"/>
</dbReference>
<keyword evidence="6 13" id="KW-0808">Transferase</keyword>
<evidence type="ECO:0000313" key="16">
    <source>
        <dbReference type="Proteomes" id="UP001527882"/>
    </source>
</evidence>
<protein>
    <recommendedName>
        <fullName evidence="11">Nodulation protein E</fullName>
    </recommendedName>
    <alternativeName>
        <fullName evidence="12">Host-specificity of nodulation protein B</fullName>
    </alternativeName>
</protein>
<dbReference type="InterPro" id="IPR014031">
    <property type="entry name" value="Ketoacyl_synth_C"/>
</dbReference>
<feature type="domain" description="Ketosynthase family 3 (KS3)" evidence="14">
    <location>
        <begin position="1"/>
        <end position="382"/>
    </location>
</feature>
<keyword evidence="8" id="KW-1133">Transmembrane helix</keyword>
<keyword evidence="16" id="KW-1185">Reference proteome</keyword>
<dbReference type="EMBL" id="JAQAGZ010000028">
    <property type="protein sequence ID" value="MCZ8516858.1"/>
    <property type="molecule type" value="Genomic_DNA"/>
</dbReference>
<evidence type="ECO:0000256" key="4">
    <source>
        <dbReference type="ARBA" id="ARBA00022475"/>
    </source>
</evidence>
<evidence type="ECO:0000313" key="15">
    <source>
        <dbReference type="EMBL" id="MCZ8516858.1"/>
    </source>
</evidence>
<accession>A0ABT4QIZ7</accession>
<keyword evidence="7" id="KW-0812">Transmembrane</keyword>
<evidence type="ECO:0000256" key="5">
    <source>
        <dbReference type="ARBA" id="ARBA00022519"/>
    </source>
</evidence>
<evidence type="ECO:0000256" key="7">
    <source>
        <dbReference type="ARBA" id="ARBA00022692"/>
    </source>
</evidence>
<evidence type="ECO:0000256" key="2">
    <source>
        <dbReference type="ARBA" id="ARBA00008467"/>
    </source>
</evidence>
<evidence type="ECO:0000256" key="9">
    <source>
        <dbReference type="ARBA" id="ARBA00023136"/>
    </source>
</evidence>
<evidence type="ECO:0000256" key="11">
    <source>
        <dbReference type="ARBA" id="ARBA00039445"/>
    </source>
</evidence>
<keyword evidence="4" id="KW-1003">Cell membrane</keyword>
<dbReference type="PROSITE" id="PS52004">
    <property type="entry name" value="KS3_2"/>
    <property type="match status" value="1"/>
</dbReference>
<evidence type="ECO:0000259" key="14">
    <source>
        <dbReference type="PROSITE" id="PS52004"/>
    </source>
</evidence>
<sequence>MNKVVITGFGVLTPFGFGEDAIVRHMFNGDHGFKKTSRFDSSRFRSSYSAESNYNGSLLELSIQLSQEAIEMAGLPRDVNANVLIGTSGDFDILMDYWKQKLSGNAPGVPLLEKMASYHAEKIAANFGFNGKTIGFNNGCIASSNALGIGYEMIAQGKANVAVCGGYALVCEEQVSRFNSGRALSKDGLIKSFSADRSGLLLGDGGAIFVLESEEHAQSRGASCLLEICGWGMTSDAFHITQPHPEGLGMAMAMEKALRASNIECHQIKYINAHGTGSVVNDDRETKAYKKVFGDLATAIPVSSTKTMTGHSLEGTGAMETAILLVSMKHNFILPTIHYLNKDPNCDLDYVPNEGRKVSSLDVTMNLNASSGGNNVVTVFRKTVE</sequence>
<dbReference type="Pfam" id="PF02801">
    <property type="entry name" value="Ketoacyl-synt_C"/>
    <property type="match status" value="1"/>
</dbReference>
<evidence type="ECO:0000256" key="3">
    <source>
        <dbReference type="ARBA" id="ARBA00022458"/>
    </source>
</evidence>
<dbReference type="InterPro" id="IPR000794">
    <property type="entry name" value="Beta-ketoacyl_synthase"/>
</dbReference>
<dbReference type="CDD" id="cd00834">
    <property type="entry name" value="KAS_I_II"/>
    <property type="match status" value="1"/>
</dbReference>
<reference evidence="15 16" key="1">
    <citation type="submission" date="2022-12" db="EMBL/GenBank/DDBJ databases">
        <title>Draft genome sequence of Paenibacillus sp. dW9.</title>
        <authorList>
            <person name="Choi E.-W."/>
            <person name="Kim D.-U."/>
        </authorList>
    </citation>
    <scope>NUCLEOTIDE SEQUENCE [LARGE SCALE GENOMIC DNA]</scope>
    <source>
        <strain evidence="16">dW9</strain>
    </source>
</reference>
<keyword evidence="9" id="KW-0472">Membrane</keyword>